<feature type="non-terminal residue" evidence="3">
    <location>
        <position position="1"/>
    </location>
</feature>
<feature type="region of interest" description="Disordered" evidence="1">
    <location>
        <begin position="113"/>
        <end position="135"/>
    </location>
</feature>
<proteinExistence type="predicted"/>
<evidence type="ECO:0000256" key="1">
    <source>
        <dbReference type="SAM" id="MobiDB-lite"/>
    </source>
</evidence>
<feature type="compositionally biased region" description="Acidic residues" evidence="1">
    <location>
        <begin position="114"/>
        <end position="135"/>
    </location>
</feature>
<gene>
    <name evidence="3" type="ORF">PMAYCL1PPCAC_23134</name>
</gene>
<dbReference type="Proteomes" id="UP001328107">
    <property type="component" value="Unassembled WGS sequence"/>
</dbReference>
<sequence>LLLFVALLALFFSIGETKKVKKEKKRVEAAVHQEEIHDVPFSHSSFARPRQLMRQTKYEKCKAECARIKEQEDMHTYLTQLREELAAAEAMIADVEMQSQSVYSAEAARRIEELQEEPTELDAEEVMEEPEAPLN</sequence>
<feature type="signal peptide" evidence="2">
    <location>
        <begin position="1"/>
        <end position="17"/>
    </location>
</feature>
<organism evidence="3 4">
    <name type="scientific">Pristionchus mayeri</name>
    <dbReference type="NCBI Taxonomy" id="1317129"/>
    <lineage>
        <taxon>Eukaryota</taxon>
        <taxon>Metazoa</taxon>
        <taxon>Ecdysozoa</taxon>
        <taxon>Nematoda</taxon>
        <taxon>Chromadorea</taxon>
        <taxon>Rhabditida</taxon>
        <taxon>Rhabditina</taxon>
        <taxon>Diplogasteromorpha</taxon>
        <taxon>Diplogasteroidea</taxon>
        <taxon>Neodiplogasteridae</taxon>
        <taxon>Pristionchus</taxon>
    </lineage>
</organism>
<keyword evidence="2" id="KW-0732">Signal</keyword>
<comment type="caution">
    <text evidence="3">The sequence shown here is derived from an EMBL/GenBank/DDBJ whole genome shotgun (WGS) entry which is preliminary data.</text>
</comment>
<name>A0AAN5CYC9_9BILA</name>
<dbReference type="EMBL" id="BTRK01000005">
    <property type="protein sequence ID" value="GMR52939.1"/>
    <property type="molecule type" value="Genomic_DNA"/>
</dbReference>
<reference evidence="4" key="1">
    <citation type="submission" date="2022-10" db="EMBL/GenBank/DDBJ databases">
        <title>Genome assembly of Pristionchus species.</title>
        <authorList>
            <person name="Yoshida K."/>
            <person name="Sommer R.J."/>
        </authorList>
    </citation>
    <scope>NUCLEOTIDE SEQUENCE [LARGE SCALE GENOMIC DNA]</scope>
    <source>
        <strain evidence="4">RS5460</strain>
    </source>
</reference>
<dbReference type="AlphaFoldDB" id="A0AAN5CYC9"/>
<accession>A0AAN5CYC9</accession>
<evidence type="ECO:0000313" key="3">
    <source>
        <dbReference type="EMBL" id="GMR52939.1"/>
    </source>
</evidence>
<evidence type="ECO:0000256" key="2">
    <source>
        <dbReference type="SAM" id="SignalP"/>
    </source>
</evidence>
<feature type="chain" id="PRO_5042843385" evidence="2">
    <location>
        <begin position="18"/>
        <end position="135"/>
    </location>
</feature>
<evidence type="ECO:0000313" key="4">
    <source>
        <dbReference type="Proteomes" id="UP001328107"/>
    </source>
</evidence>
<keyword evidence="4" id="KW-1185">Reference proteome</keyword>
<protein>
    <submittedName>
        <fullName evidence="3">Uncharacterized protein</fullName>
    </submittedName>
</protein>